<dbReference type="Pfam" id="PF07980">
    <property type="entry name" value="SusD_RagB"/>
    <property type="match status" value="1"/>
</dbReference>
<evidence type="ECO:0000313" key="9">
    <source>
        <dbReference type="EMBL" id="TDN99049.1"/>
    </source>
</evidence>
<dbReference type="InterPro" id="IPR012944">
    <property type="entry name" value="SusD_RagB_dom"/>
</dbReference>
<dbReference type="Gene3D" id="1.25.40.390">
    <property type="match status" value="1"/>
</dbReference>
<gene>
    <name evidence="9" type="ORF">DET52_107181</name>
</gene>
<evidence type="ECO:0000256" key="6">
    <source>
        <dbReference type="SAM" id="SignalP"/>
    </source>
</evidence>
<evidence type="ECO:0000259" key="8">
    <source>
        <dbReference type="Pfam" id="PF14322"/>
    </source>
</evidence>
<dbReference type="SUPFAM" id="SSF48452">
    <property type="entry name" value="TPR-like"/>
    <property type="match status" value="1"/>
</dbReference>
<dbReference type="GO" id="GO:0009279">
    <property type="term" value="C:cell outer membrane"/>
    <property type="evidence" value="ECO:0007669"/>
    <property type="project" value="UniProtKB-SubCell"/>
</dbReference>
<dbReference type="EMBL" id="SNWI01000007">
    <property type="protein sequence ID" value="TDN99049.1"/>
    <property type="molecule type" value="Genomic_DNA"/>
</dbReference>
<dbReference type="InterPro" id="IPR033985">
    <property type="entry name" value="SusD-like_N"/>
</dbReference>
<evidence type="ECO:0000259" key="7">
    <source>
        <dbReference type="Pfam" id="PF07980"/>
    </source>
</evidence>
<keyword evidence="3 6" id="KW-0732">Signal</keyword>
<evidence type="ECO:0000256" key="1">
    <source>
        <dbReference type="ARBA" id="ARBA00004442"/>
    </source>
</evidence>
<feature type="signal peptide" evidence="6">
    <location>
        <begin position="1"/>
        <end position="18"/>
    </location>
</feature>
<proteinExistence type="inferred from homology"/>
<evidence type="ECO:0000256" key="3">
    <source>
        <dbReference type="ARBA" id="ARBA00022729"/>
    </source>
</evidence>
<evidence type="ECO:0000313" key="10">
    <source>
        <dbReference type="Proteomes" id="UP000294848"/>
    </source>
</evidence>
<evidence type="ECO:0000256" key="5">
    <source>
        <dbReference type="ARBA" id="ARBA00023237"/>
    </source>
</evidence>
<dbReference type="OrthoDB" id="727588at2"/>
<comment type="caution">
    <text evidence="9">The sequence shown here is derived from an EMBL/GenBank/DDBJ whole genome shotgun (WGS) entry which is preliminary data.</text>
</comment>
<evidence type="ECO:0000256" key="2">
    <source>
        <dbReference type="ARBA" id="ARBA00006275"/>
    </source>
</evidence>
<dbReference type="AlphaFoldDB" id="A0A4R6GUC5"/>
<dbReference type="Proteomes" id="UP000294848">
    <property type="component" value="Unassembled WGS sequence"/>
</dbReference>
<accession>A0A4R6GUC5</accession>
<name>A0A4R6GUC5_9BACT</name>
<keyword evidence="4" id="KW-0472">Membrane</keyword>
<dbReference type="InterPro" id="IPR011990">
    <property type="entry name" value="TPR-like_helical_dom_sf"/>
</dbReference>
<comment type="subcellular location">
    <subcellularLocation>
        <location evidence="1">Cell outer membrane</location>
    </subcellularLocation>
</comment>
<sequence>MKKYIYTFLLLFSGLLQGCSDFLDSKPLDFTATSNFYQDANDAEAALTGCYGRIGLSYGVNYRTGIFLIGNVGTDEILGNPYSTPDAESNMDQFINGRVVKSNKNIRDLWAVMYSSLYSINELLFQLDKIEMNETRKEEIKAEARFLRGWHYMYLGMIFGGVPVYSTVPHETDKGRNSLEEVMKQAIEDLDYAWNNLSDEVVVDPGKATKWAAGGYLAKLYSYLASSKKYGTGNTSNFQLNSFEWVNTDDFYTKALSLTELIIDNSGLKLIEDYRFLFLEGSKAKQQEELLFTYLPSPSKMLGFDLAYYLLPVGLQGGGWGTCRPTQEVLSRYNKELDIRGSWVVGGLAHYDCEIEVLDNNNYFKPYDPTLSPEGEAIDGDYCVNKFRVMNTVTRYKGFYAGLYPLLRLSEIYLLKAEAVAHIDGNEAGREVLKTVRQRSLIDLSEANLNELQAEYRRTDFIEELLDERSRELCFEQVRKFDLVRFNRYVSTIKSISTTYGVWNRNAAIQLVNNISETQIWSPIPEEDEIANPNLKPNNPGY</sequence>
<feature type="domain" description="SusD-like N-terminal" evidence="8">
    <location>
        <begin position="88"/>
        <end position="221"/>
    </location>
</feature>
<dbReference type="RefSeq" id="WP_133465776.1">
    <property type="nucleotide sequence ID" value="NZ_SNWI01000007.1"/>
</dbReference>
<reference evidence="9 10" key="1">
    <citation type="submission" date="2019-03" db="EMBL/GenBank/DDBJ databases">
        <title>Freshwater and sediment microbial communities from various areas in North America, analyzing microbe dynamics in response to fracking.</title>
        <authorList>
            <person name="Lamendella R."/>
        </authorList>
    </citation>
    <scope>NUCLEOTIDE SEQUENCE [LARGE SCALE GENOMIC DNA]</scope>
    <source>
        <strain evidence="9 10">114D</strain>
    </source>
</reference>
<keyword evidence="5" id="KW-0998">Cell outer membrane</keyword>
<comment type="similarity">
    <text evidence="2">Belongs to the SusD family.</text>
</comment>
<organism evidence="9 10">
    <name type="scientific">Sunxiuqinia elliptica</name>
    <dbReference type="NCBI Taxonomy" id="655355"/>
    <lineage>
        <taxon>Bacteria</taxon>
        <taxon>Pseudomonadati</taxon>
        <taxon>Bacteroidota</taxon>
        <taxon>Bacteroidia</taxon>
        <taxon>Marinilabiliales</taxon>
        <taxon>Prolixibacteraceae</taxon>
        <taxon>Sunxiuqinia</taxon>
    </lineage>
</organism>
<feature type="domain" description="RagB/SusD" evidence="7">
    <location>
        <begin position="316"/>
        <end position="542"/>
    </location>
</feature>
<dbReference type="PROSITE" id="PS51257">
    <property type="entry name" value="PROKAR_LIPOPROTEIN"/>
    <property type="match status" value="1"/>
</dbReference>
<evidence type="ECO:0000256" key="4">
    <source>
        <dbReference type="ARBA" id="ARBA00023136"/>
    </source>
</evidence>
<dbReference type="Pfam" id="PF14322">
    <property type="entry name" value="SusD-like_3"/>
    <property type="match status" value="1"/>
</dbReference>
<protein>
    <submittedName>
        <fullName evidence="9">Putative outer membrane starch-binding protein</fullName>
    </submittedName>
</protein>
<feature type="chain" id="PRO_5020668315" evidence="6">
    <location>
        <begin position="19"/>
        <end position="542"/>
    </location>
</feature>